<proteinExistence type="predicted"/>
<dbReference type="Proteomes" id="UP000017391">
    <property type="component" value="Unassembled WGS sequence"/>
</dbReference>
<dbReference type="AlphaFoldDB" id="A0ABC9UDJ4"/>
<comment type="caution">
    <text evidence="1">The sequence shown here is derived from an EMBL/GenBank/DDBJ whole genome shotgun (WGS) entry which is preliminary data.</text>
</comment>
<organism evidence="1 2">
    <name type="scientific">Enterobacter asburiae</name>
    <dbReference type="NCBI Taxonomy" id="61645"/>
    <lineage>
        <taxon>Bacteria</taxon>
        <taxon>Pseudomonadati</taxon>
        <taxon>Pseudomonadota</taxon>
        <taxon>Gammaproteobacteria</taxon>
        <taxon>Enterobacterales</taxon>
        <taxon>Enterobacteriaceae</taxon>
        <taxon>Enterobacter</taxon>
        <taxon>Enterobacter cloacae complex</taxon>
    </lineage>
</organism>
<accession>A0ABC9UDJ4</accession>
<name>A0ABC9UDJ4_ENTAS</name>
<dbReference type="EMBL" id="AYIP01000008">
    <property type="protein sequence ID" value="ESM33707.1"/>
    <property type="molecule type" value="Genomic_DNA"/>
</dbReference>
<sequence>MKGFYLLIFKQFEVSFYITDYFNALSQPAMKPYK</sequence>
<evidence type="ECO:0000313" key="1">
    <source>
        <dbReference type="EMBL" id="ESM33707.1"/>
    </source>
</evidence>
<evidence type="ECO:0000313" key="2">
    <source>
        <dbReference type="Proteomes" id="UP000017391"/>
    </source>
</evidence>
<protein>
    <submittedName>
        <fullName evidence="1">Uncharacterized protein</fullName>
    </submittedName>
</protein>
<reference evidence="2" key="1">
    <citation type="submission" date="2013-09" db="EMBL/GenBank/DDBJ databases">
        <title>The Genome Sequence of Enterobacter cloacae BWH 31.</title>
        <authorList>
            <consortium name="The Broad Institute Genomics Platform"/>
            <consortium name="The Broad Institute Genome Sequencing Center for Infectious Disease"/>
            <person name="Murphy C."/>
            <person name="Cosimi L."/>
            <person name="Cerqueira G."/>
            <person name="Feldgarden M."/>
            <person name="Hung D."/>
            <person name="Onderdonk A.B."/>
            <person name="Ferraro M.J."/>
            <person name="Hooper D."/>
            <person name="Dekker J."/>
            <person name="O'Brien T."/>
            <person name="Huang S."/>
            <person name="Quan V."/>
            <person name="Ernst C."/>
            <person name="Delaney M."/>
            <person name="DuBois A."/>
            <person name="Young S.K."/>
            <person name="Zeng Q."/>
            <person name="Gargeya S."/>
            <person name="Fitzgerald M."/>
            <person name="Abouelleil A."/>
            <person name="Alvarado L."/>
            <person name="Berlin A.M."/>
            <person name="Chapman S.B."/>
            <person name="Gainer-Dewar J."/>
            <person name="Goldberg J."/>
            <person name="Gnerre S."/>
            <person name="Griggs A."/>
            <person name="Gujja S."/>
            <person name="Hansen M."/>
            <person name="Howarth C."/>
            <person name="Imamovic A."/>
            <person name="Ireland A."/>
            <person name="Larimer J."/>
            <person name="McCowan C."/>
            <person name="Murphy C."/>
            <person name="Pearson M."/>
            <person name="Poon T.W."/>
            <person name="Priest M."/>
            <person name="Roberts A."/>
            <person name="Saif S."/>
            <person name="Shea T."/>
            <person name="Sykes S."/>
            <person name="Wortman J."/>
            <person name="Nusbaum C."/>
            <person name="Birren B."/>
        </authorList>
    </citation>
    <scope>NUCLEOTIDE SEQUENCE [LARGE SCALE GENOMIC DNA]</scope>
    <source>
        <strain evidence="2">BWH 31</strain>
    </source>
</reference>
<gene>
    <name evidence="1" type="ORF">L402_01794</name>
</gene>